<gene>
    <name evidence="1" type="ORF">BCR38DRAFT_424153</name>
</gene>
<dbReference type="Proteomes" id="UP000193689">
    <property type="component" value="Unassembled WGS sequence"/>
</dbReference>
<comment type="caution">
    <text evidence="1">The sequence shown here is derived from an EMBL/GenBank/DDBJ whole genome shotgun (WGS) entry which is preliminary data.</text>
</comment>
<evidence type="ECO:0000313" key="2">
    <source>
        <dbReference type="Proteomes" id="UP000193689"/>
    </source>
</evidence>
<keyword evidence="2" id="KW-1185">Reference proteome</keyword>
<dbReference type="InParanoid" id="A0A1Y2EAY8"/>
<name>A0A1Y2EAY8_9PEZI</name>
<protein>
    <submittedName>
        <fullName evidence="1">Uncharacterized protein</fullName>
    </submittedName>
</protein>
<evidence type="ECO:0000313" key="1">
    <source>
        <dbReference type="EMBL" id="ORY68729.1"/>
    </source>
</evidence>
<dbReference type="EMBL" id="MCFJ01000003">
    <property type="protein sequence ID" value="ORY68729.1"/>
    <property type="molecule type" value="Genomic_DNA"/>
</dbReference>
<sequence>MAKLYEVLTICCFVLVAKAPIFRKLRPYVLYCRILKYRQVLPATCPRRSISYKGKRKKRGTGKTLGKIYELCFIHPYLSSSCFVVSHFSVNFDSLERLFAPWW</sequence>
<reference evidence="1 2" key="1">
    <citation type="submission" date="2016-07" db="EMBL/GenBank/DDBJ databases">
        <title>Pervasive Adenine N6-methylation of Active Genes in Fungi.</title>
        <authorList>
            <consortium name="DOE Joint Genome Institute"/>
            <person name="Mondo S.J."/>
            <person name="Dannebaum R.O."/>
            <person name="Kuo R.C."/>
            <person name="Labutti K."/>
            <person name="Haridas S."/>
            <person name="Kuo A."/>
            <person name="Salamov A."/>
            <person name="Ahrendt S.R."/>
            <person name="Lipzen A."/>
            <person name="Sullivan W."/>
            <person name="Andreopoulos W.B."/>
            <person name="Clum A."/>
            <person name="Lindquist E."/>
            <person name="Daum C."/>
            <person name="Ramamoorthy G.K."/>
            <person name="Gryganskyi A."/>
            <person name="Culley D."/>
            <person name="Magnuson J.K."/>
            <person name="James T.Y."/>
            <person name="O'Malley M.A."/>
            <person name="Stajich J.E."/>
            <person name="Spatafora J.W."/>
            <person name="Visel A."/>
            <person name="Grigoriev I.V."/>
        </authorList>
    </citation>
    <scope>NUCLEOTIDE SEQUENCE [LARGE SCALE GENOMIC DNA]</scope>
    <source>
        <strain evidence="1 2">CBS 129021</strain>
    </source>
</reference>
<accession>A0A1Y2EAY8</accession>
<dbReference type="GeneID" id="63775845"/>
<dbReference type="AlphaFoldDB" id="A0A1Y2EAY8"/>
<organism evidence="1 2">
    <name type="scientific">Pseudomassariella vexata</name>
    <dbReference type="NCBI Taxonomy" id="1141098"/>
    <lineage>
        <taxon>Eukaryota</taxon>
        <taxon>Fungi</taxon>
        <taxon>Dikarya</taxon>
        <taxon>Ascomycota</taxon>
        <taxon>Pezizomycotina</taxon>
        <taxon>Sordariomycetes</taxon>
        <taxon>Xylariomycetidae</taxon>
        <taxon>Amphisphaeriales</taxon>
        <taxon>Pseudomassariaceae</taxon>
        <taxon>Pseudomassariella</taxon>
    </lineage>
</organism>
<proteinExistence type="predicted"/>
<dbReference type="RefSeq" id="XP_040719016.1">
    <property type="nucleotide sequence ID" value="XM_040859633.1"/>
</dbReference>